<keyword evidence="7" id="KW-1185">Reference proteome</keyword>
<dbReference type="PROSITE" id="PS50893">
    <property type="entry name" value="ABC_TRANSPORTER_2"/>
    <property type="match status" value="1"/>
</dbReference>
<reference evidence="7" key="1">
    <citation type="submission" date="2016-10" db="EMBL/GenBank/DDBJ databases">
        <authorList>
            <person name="Varghese N."/>
            <person name="Submissions S."/>
        </authorList>
    </citation>
    <scope>NUCLEOTIDE SEQUENCE [LARGE SCALE GENOMIC DNA]</scope>
    <source>
        <strain evidence="7">CGMCC 1.4250</strain>
    </source>
</reference>
<dbReference type="InterPro" id="IPR003593">
    <property type="entry name" value="AAA+_ATPase"/>
</dbReference>
<dbReference type="InterPro" id="IPR003439">
    <property type="entry name" value="ABC_transporter-like_ATP-bd"/>
</dbReference>
<evidence type="ECO:0000313" key="7">
    <source>
        <dbReference type="Proteomes" id="UP000198565"/>
    </source>
</evidence>
<dbReference type="EMBL" id="FOTR01000002">
    <property type="protein sequence ID" value="SFL55302.1"/>
    <property type="molecule type" value="Genomic_DNA"/>
</dbReference>
<dbReference type="SUPFAM" id="SSF52540">
    <property type="entry name" value="P-loop containing nucleoside triphosphate hydrolases"/>
    <property type="match status" value="1"/>
</dbReference>
<feature type="domain" description="ABC transporter" evidence="5">
    <location>
        <begin position="2"/>
        <end position="213"/>
    </location>
</feature>
<evidence type="ECO:0000313" key="6">
    <source>
        <dbReference type="EMBL" id="SFL55302.1"/>
    </source>
</evidence>
<gene>
    <name evidence="6" type="ORF">SAMN04487943_102183</name>
</gene>
<evidence type="ECO:0000256" key="2">
    <source>
        <dbReference type="ARBA" id="ARBA00022448"/>
    </source>
</evidence>
<keyword evidence="4" id="KW-0067">ATP-binding</keyword>
<proteinExistence type="inferred from homology"/>
<dbReference type="GO" id="GO:0055085">
    <property type="term" value="P:transmembrane transport"/>
    <property type="evidence" value="ECO:0007669"/>
    <property type="project" value="UniProtKB-ARBA"/>
</dbReference>
<dbReference type="InterPro" id="IPR027417">
    <property type="entry name" value="P-loop_NTPase"/>
</dbReference>
<comment type="similarity">
    <text evidence="1">Belongs to the ABC transporter superfamily.</text>
</comment>
<dbReference type="GO" id="GO:0016887">
    <property type="term" value="F:ATP hydrolysis activity"/>
    <property type="evidence" value="ECO:0007669"/>
    <property type="project" value="InterPro"/>
</dbReference>
<sequence>MLEVANLSYTLPNQTTLFDDISLTLDEGEIIGLSGASGLGKTTFAKVITGYLPAQSGEINCKSLKNKPHPVQLIWQHPEQSVNPKWRLQKVLEEAGDINKHLLNQLNIPFEWLQRYPHQLSGGQLQRICIARCLLTNPSYIIADEITTMLDPIAQAEIWQLIMEYVQKNKIGLLIISHDHPLLENLCEKILDFTQFVKPFEGLSRNNDEGVRT</sequence>
<protein>
    <submittedName>
        <fullName evidence="6">Fe3+-transporting ATPase</fullName>
    </submittedName>
</protein>
<dbReference type="InterPro" id="IPR050319">
    <property type="entry name" value="ABC_transp_ATP-bind"/>
</dbReference>
<keyword evidence="3" id="KW-0547">Nucleotide-binding</keyword>
<dbReference type="GO" id="GO:0005524">
    <property type="term" value="F:ATP binding"/>
    <property type="evidence" value="ECO:0007669"/>
    <property type="project" value="UniProtKB-KW"/>
</dbReference>
<dbReference type="OrthoDB" id="9806285at2"/>
<keyword evidence="2" id="KW-0813">Transport</keyword>
<evidence type="ECO:0000256" key="1">
    <source>
        <dbReference type="ARBA" id="ARBA00005417"/>
    </source>
</evidence>
<organism evidence="6 7">
    <name type="scientific">Gracilibacillus orientalis</name>
    <dbReference type="NCBI Taxonomy" id="334253"/>
    <lineage>
        <taxon>Bacteria</taxon>
        <taxon>Bacillati</taxon>
        <taxon>Bacillota</taxon>
        <taxon>Bacilli</taxon>
        <taxon>Bacillales</taxon>
        <taxon>Bacillaceae</taxon>
        <taxon>Gracilibacillus</taxon>
    </lineage>
</organism>
<evidence type="ECO:0000256" key="4">
    <source>
        <dbReference type="ARBA" id="ARBA00022840"/>
    </source>
</evidence>
<evidence type="ECO:0000259" key="5">
    <source>
        <dbReference type="PROSITE" id="PS50893"/>
    </source>
</evidence>
<dbReference type="STRING" id="334253.SAMN04487943_102183"/>
<dbReference type="RefSeq" id="WP_091481710.1">
    <property type="nucleotide sequence ID" value="NZ_FOTR01000002.1"/>
</dbReference>
<name>A0A1I4ILU1_9BACI</name>
<dbReference type="InterPro" id="IPR017871">
    <property type="entry name" value="ABC_transporter-like_CS"/>
</dbReference>
<dbReference type="Pfam" id="PF00005">
    <property type="entry name" value="ABC_tran"/>
    <property type="match status" value="1"/>
</dbReference>
<dbReference type="SMART" id="SM00382">
    <property type="entry name" value="AAA"/>
    <property type="match status" value="1"/>
</dbReference>
<dbReference type="PROSITE" id="PS00211">
    <property type="entry name" value="ABC_TRANSPORTER_1"/>
    <property type="match status" value="1"/>
</dbReference>
<dbReference type="Gene3D" id="3.40.50.300">
    <property type="entry name" value="P-loop containing nucleotide triphosphate hydrolases"/>
    <property type="match status" value="1"/>
</dbReference>
<dbReference type="PANTHER" id="PTHR43776">
    <property type="entry name" value="TRANSPORT ATP-BINDING PROTEIN"/>
    <property type="match status" value="1"/>
</dbReference>
<evidence type="ECO:0000256" key="3">
    <source>
        <dbReference type="ARBA" id="ARBA00022741"/>
    </source>
</evidence>
<dbReference type="PANTHER" id="PTHR43776:SF7">
    <property type="entry name" value="D,D-DIPEPTIDE TRANSPORT ATP-BINDING PROTEIN DDPF-RELATED"/>
    <property type="match status" value="1"/>
</dbReference>
<accession>A0A1I4ILU1</accession>
<dbReference type="Proteomes" id="UP000198565">
    <property type="component" value="Unassembled WGS sequence"/>
</dbReference>
<dbReference type="AlphaFoldDB" id="A0A1I4ILU1"/>